<organism evidence="3 4">
    <name type="scientific">Schistosoma mansoni</name>
    <name type="common">Blood fluke</name>
    <dbReference type="NCBI Taxonomy" id="6183"/>
    <lineage>
        <taxon>Eukaryota</taxon>
        <taxon>Metazoa</taxon>
        <taxon>Spiralia</taxon>
        <taxon>Lophotrochozoa</taxon>
        <taxon>Platyhelminthes</taxon>
        <taxon>Trematoda</taxon>
        <taxon>Digenea</taxon>
        <taxon>Strigeidida</taxon>
        <taxon>Schistosomatoidea</taxon>
        <taxon>Schistosomatidae</taxon>
        <taxon>Schistosoma</taxon>
    </lineage>
</organism>
<reference evidence="3" key="1">
    <citation type="journal article" date="2012" name="PLoS Negl. Trop. Dis.">
        <title>A systematically improved high quality genome and transcriptome of the human blood fluke Schistosoma mansoni.</title>
        <authorList>
            <person name="Protasio A.V."/>
            <person name="Tsai I.J."/>
            <person name="Babbage A."/>
            <person name="Nichol S."/>
            <person name="Hunt M."/>
            <person name="Aslett M.A."/>
            <person name="De Silva N."/>
            <person name="Velarde G.S."/>
            <person name="Anderson T.J."/>
            <person name="Clark R.C."/>
            <person name="Davidson C."/>
            <person name="Dillon G.P."/>
            <person name="Holroyd N.E."/>
            <person name="LoVerde P.T."/>
            <person name="Lloyd C."/>
            <person name="McQuillan J."/>
            <person name="Oliveira G."/>
            <person name="Otto T.D."/>
            <person name="Parker-Manuel S.J."/>
            <person name="Quail M.A."/>
            <person name="Wilson R.A."/>
            <person name="Zerlotini A."/>
            <person name="Dunne D.W."/>
            <person name="Berriman M."/>
        </authorList>
    </citation>
    <scope>NUCLEOTIDE SEQUENCE [LARGE SCALE GENOMIC DNA]</scope>
    <source>
        <strain evidence="3">Puerto Rican</strain>
    </source>
</reference>
<dbReference type="SUPFAM" id="SSF47031">
    <property type="entry name" value="Second domain of FERM"/>
    <property type="match status" value="1"/>
</dbReference>
<dbReference type="GO" id="GO:0031032">
    <property type="term" value="P:actomyosin structure organization"/>
    <property type="evidence" value="ECO:0007669"/>
    <property type="project" value="TreeGrafter"/>
</dbReference>
<dbReference type="Proteomes" id="UP000008854">
    <property type="component" value="Unassembled WGS sequence"/>
</dbReference>
<dbReference type="SUPFAM" id="SSF50729">
    <property type="entry name" value="PH domain-like"/>
    <property type="match status" value="1"/>
</dbReference>
<dbReference type="InterPro" id="IPR018980">
    <property type="entry name" value="FERM_PH-like_C"/>
</dbReference>
<dbReference type="Gene3D" id="3.10.20.90">
    <property type="entry name" value="Phosphatidylinositol 3-kinase Catalytic Subunit, Chain A, domain 1"/>
    <property type="match status" value="1"/>
</dbReference>
<dbReference type="InterPro" id="IPR035963">
    <property type="entry name" value="FERM_2"/>
</dbReference>
<feature type="region of interest" description="Disordered" evidence="1">
    <location>
        <begin position="458"/>
        <end position="477"/>
    </location>
</feature>
<dbReference type="FunFam" id="2.30.29.30:FF:000002">
    <property type="entry name" value="Band 4.1-like protein 5 isoform 1"/>
    <property type="match status" value="1"/>
</dbReference>
<dbReference type="GO" id="GO:0005856">
    <property type="term" value="C:cytoskeleton"/>
    <property type="evidence" value="ECO:0007669"/>
    <property type="project" value="TreeGrafter"/>
</dbReference>
<feature type="compositionally biased region" description="Low complexity" evidence="1">
    <location>
        <begin position="376"/>
        <end position="388"/>
    </location>
</feature>
<reference evidence="4" key="2">
    <citation type="submission" date="2018-12" db="UniProtKB">
        <authorList>
            <consortium name="WormBaseParasite"/>
        </authorList>
    </citation>
    <scope>IDENTIFICATION</scope>
    <source>
        <strain evidence="4">Puerto Rican</strain>
    </source>
</reference>
<evidence type="ECO:0000313" key="4">
    <source>
        <dbReference type="WBParaSite" id="Smp_029800.1"/>
    </source>
</evidence>
<feature type="domain" description="FERM" evidence="2">
    <location>
        <begin position="41"/>
        <end position="330"/>
    </location>
</feature>
<dbReference type="Pfam" id="PF09379">
    <property type="entry name" value="FERM_N"/>
    <property type="match status" value="1"/>
</dbReference>
<dbReference type="SUPFAM" id="SSF54236">
    <property type="entry name" value="Ubiquitin-like"/>
    <property type="match status" value="1"/>
</dbReference>
<dbReference type="Pfam" id="PF00373">
    <property type="entry name" value="FERM_M"/>
    <property type="match status" value="1"/>
</dbReference>
<dbReference type="InterPro" id="IPR019749">
    <property type="entry name" value="Band_41_domain"/>
</dbReference>
<evidence type="ECO:0000256" key="1">
    <source>
        <dbReference type="SAM" id="MobiDB-lite"/>
    </source>
</evidence>
<feature type="region of interest" description="Disordered" evidence="1">
    <location>
        <begin position="496"/>
        <end position="535"/>
    </location>
</feature>
<dbReference type="Gene3D" id="1.20.80.10">
    <property type="match status" value="1"/>
</dbReference>
<dbReference type="PANTHER" id="PTHR23280:SF25">
    <property type="entry name" value="MOESIN_EZRIN_RADIXIN HOMOLOG 1"/>
    <property type="match status" value="1"/>
</dbReference>
<protein>
    <submittedName>
        <fullName evidence="4">Putative 4.1 G protein</fullName>
    </submittedName>
</protein>
<dbReference type="InterPro" id="IPR029071">
    <property type="entry name" value="Ubiquitin-like_domsf"/>
</dbReference>
<name>A0A3Q0KDW0_SCHMA</name>
<dbReference type="STRING" id="6183.A0A3Q0KDW0"/>
<dbReference type="InterPro" id="IPR014352">
    <property type="entry name" value="FERM/acyl-CoA-bd_prot_sf"/>
</dbReference>
<dbReference type="AlphaFoldDB" id="A0A3Q0KDW0"/>
<dbReference type="InterPro" id="IPR011993">
    <property type="entry name" value="PH-like_dom_sf"/>
</dbReference>
<dbReference type="ExpressionAtlas" id="A0A3Q0KDW0">
    <property type="expression patterns" value="baseline and differential"/>
</dbReference>
<keyword evidence="3" id="KW-1185">Reference proteome</keyword>
<dbReference type="PROSITE" id="PS50057">
    <property type="entry name" value="FERM_3"/>
    <property type="match status" value="1"/>
</dbReference>
<feature type="region of interest" description="Disordered" evidence="1">
    <location>
        <begin position="434"/>
        <end position="453"/>
    </location>
</feature>
<dbReference type="InterPro" id="IPR000299">
    <property type="entry name" value="FERM_domain"/>
</dbReference>
<dbReference type="SMART" id="SM00295">
    <property type="entry name" value="B41"/>
    <property type="match status" value="1"/>
</dbReference>
<dbReference type="InterPro" id="IPR018979">
    <property type="entry name" value="FERM_N"/>
</dbReference>
<evidence type="ECO:0000313" key="3">
    <source>
        <dbReference type="Proteomes" id="UP000008854"/>
    </source>
</evidence>
<feature type="region of interest" description="Disordered" evidence="1">
    <location>
        <begin position="375"/>
        <end position="429"/>
    </location>
</feature>
<feature type="compositionally biased region" description="Polar residues" evidence="1">
    <location>
        <begin position="403"/>
        <end position="415"/>
    </location>
</feature>
<dbReference type="PANTHER" id="PTHR23280">
    <property type="entry name" value="4.1 G PROTEIN"/>
    <property type="match status" value="1"/>
</dbReference>
<dbReference type="Pfam" id="PF09380">
    <property type="entry name" value="FERM_C"/>
    <property type="match status" value="1"/>
</dbReference>
<feature type="compositionally biased region" description="Polar residues" evidence="1">
    <location>
        <begin position="510"/>
        <end position="526"/>
    </location>
</feature>
<dbReference type="SMART" id="SM01196">
    <property type="entry name" value="FERM_C"/>
    <property type="match status" value="1"/>
</dbReference>
<evidence type="ECO:0000259" key="2">
    <source>
        <dbReference type="PROSITE" id="PS50057"/>
    </source>
</evidence>
<dbReference type="Gene3D" id="2.30.29.30">
    <property type="entry name" value="Pleckstrin-homology domain (PH domain)/Phosphotyrosine-binding domain (PTB)"/>
    <property type="match status" value="1"/>
</dbReference>
<dbReference type="InParanoid" id="A0A3Q0KDW0"/>
<dbReference type="InterPro" id="IPR019748">
    <property type="entry name" value="FERM_central"/>
</dbReference>
<dbReference type="CDD" id="cd13186">
    <property type="entry name" value="FERM_C_NBL4_NBL5"/>
    <property type="match status" value="1"/>
</dbReference>
<dbReference type="CDD" id="cd14473">
    <property type="entry name" value="FERM_B-lobe"/>
    <property type="match status" value="1"/>
</dbReference>
<proteinExistence type="predicted"/>
<accession>A0A3Q0KDW0</accession>
<sequence length="567" mass="64727">MAAIIRFFSKRFRRNTSAPTPSHVEEPIYVNKSKKIKKSDIECKVAYLDGTEQTFYVSKSAEGSALYDIAFAYVALVEEKDYFGLQFFNDVPMWLDPTKKIKKQYKNRTSISFSLKVKFFASDPHNLHDEYTRYLVVLQLREDIHKGKLVCNDLQLAAELAALLLQGEFGDYDKKQHTPVFISTFRFLPEEKQTEEFELSVLDKYKALAGRNLTPAASESIYLEKVCLLPDYGVEMHTVKGKDNQLYSLGLTPTGILVYEGQNKIGLFSWPNILKLEMKKNKLKVLVVDKDEQSHKITEHAFCFVLPDNKTCKILWKSAVEHHAFFRLTDRVPAEPKQKQLFRLRSRFHPSFHTEYQLHNLNMFGSSSFRKRKKANTTVVSSATSSPNTPKPSSPVPGKSSGQQICGSSGTSSSFRRVPSKRFTSRPSFAKREVIEDKSDKRERLLQSKEQTRKDFFREMNKTNNSHDLSHSNKSTHHNMTTQASNVVVHRERENPLTSKLPPAKPSTMPKPNTIPNSGQYGSLNAPSKPPRKLEMKNDISYKNNNTTNSSKFGISTGSKQCFEYTV</sequence>
<dbReference type="WBParaSite" id="Smp_029800.1">
    <property type="protein sequence ID" value="Smp_029800.1"/>
    <property type="gene ID" value="Smp_029800"/>
</dbReference>